<dbReference type="PANTHER" id="PTHR43481">
    <property type="entry name" value="FRUCTOSE-1-PHOSPHATE PHOSPHATASE"/>
    <property type="match status" value="1"/>
</dbReference>
<dbReference type="STRING" id="1206466.K0KQ94"/>
<dbReference type="InterPro" id="IPR023214">
    <property type="entry name" value="HAD_sf"/>
</dbReference>
<dbReference type="SFLD" id="SFLDS00003">
    <property type="entry name" value="Haloacid_Dehalogenase"/>
    <property type="match status" value="1"/>
</dbReference>
<dbReference type="SUPFAM" id="SSF56784">
    <property type="entry name" value="HAD-like"/>
    <property type="match status" value="1"/>
</dbReference>
<gene>
    <name evidence="1" type="ORF">BN7_4797</name>
</gene>
<keyword evidence="1" id="KW-0378">Hydrolase</keyword>
<dbReference type="InterPro" id="IPR023198">
    <property type="entry name" value="PGP-like_dom2"/>
</dbReference>
<dbReference type="FunCoup" id="K0KQ94">
    <property type="interactions" value="232"/>
</dbReference>
<accession>K0KQ94</accession>
<comment type="caution">
    <text evidence="1">The sequence shown here is derived from an EMBL/GenBank/DDBJ whole genome shotgun (WGS) entry which is preliminary data.</text>
</comment>
<reference evidence="1 2" key="1">
    <citation type="journal article" date="2012" name="Eukaryot. Cell">
        <title>Draft genome sequence of Wickerhamomyces ciferrii NRRL Y-1031 F-60-10.</title>
        <authorList>
            <person name="Schneider J."/>
            <person name="Andrea H."/>
            <person name="Blom J."/>
            <person name="Jaenicke S."/>
            <person name="Ruckert C."/>
            <person name="Schorsch C."/>
            <person name="Szczepanowski R."/>
            <person name="Farwick M."/>
            <person name="Goesmann A."/>
            <person name="Puhler A."/>
            <person name="Schaffer S."/>
            <person name="Tauch A."/>
            <person name="Kohler T."/>
            <person name="Brinkrolf K."/>
        </authorList>
    </citation>
    <scope>NUCLEOTIDE SEQUENCE [LARGE SCALE GENOMIC DNA]</scope>
    <source>
        <strain evidence="2">ATCC 14091 / BCRC 22168 / CBS 111 / JCM 3599 / NBRC 0793 / NRRL Y-1031 F-60-10</strain>
    </source>
</reference>
<dbReference type="InParanoid" id="K0KQ94"/>
<proteinExistence type="predicted"/>
<dbReference type="InterPro" id="IPR036412">
    <property type="entry name" value="HAD-like_sf"/>
</dbReference>
<organism evidence="1 2">
    <name type="scientific">Wickerhamomyces ciferrii (strain ATCC 14091 / BCRC 22168 / CBS 111 / JCM 3599 / NBRC 0793 / NRRL Y-1031 F-60-10)</name>
    <name type="common">Yeast</name>
    <name type="synonym">Pichia ciferrii</name>
    <dbReference type="NCBI Taxonomy" id="1206466"/>
    <lineage>
        <taxon>Eukaryota</taxon>
        <taxon>Fungi</taxon>
        <taxon>Dikarya</taxon>
        <taxon>Ascomycota</taxon>
        <taxon>Saccharomycotina</taxon>
        <taxon>Saccharomycetes</taxon>
        <taxon>Phaffomycetales</taxon>
        <taxon>Wickerhamomycetaceae</taxon>
        <taxon>Wickerhamomyces</taxon>
    </lineage>
</organism>
<dbReference type="InterPro" id="IPR051806">
    <property type="entry name" value="HAD-like_SPP"/>
</dbReference>
<dbReference type="GO" id="GO:0003850">
    <property type="term" value="F:2-deoxyglucose-6-phosphatase activity"/>
    <property type="evidence" value="ECO:0007669"/>
    <property type="project" value="TreeGrafter"/>
</dbReference>
<dbReference type="NCBIfam" id="TIGR01509">
    <property type="entry name" value="HAD-SF-IA-v3"/>
    <property type="match status" value="1"/>
</dbReference>
<dbReference type="SFLD" id="SFLDG01129">
    <property type="entry name" value="C1.5:_HAD__Beta-PGM__Phosphata"/>
    <property type="match status" value="1"/>
</dbReference>
<dbReference type="Pfam" id="PF00702">
    <property type="entry name" value="Hydrolase"/>
    <property type="match status" value="1"/>
</dbReference>
<dbReference type="PANTHER" id="PTHR43481:SF9">
    <property type="entry name" value="2-DEOXYGLUCOSE-6-PHOSPHATE PHOSPHATASE 1-RELATED"/>
    <property type="match status" value="1"/>
</dbReference>
<dbReference type="EC" id="3.1.3.-" evidence="1"/>
<dbReference type="eggNOG" id="KOG2914">
    <property type="taxonomic scope" value="Eukaryota"/>
</dbReference>
<keyword evidence="2" id="KW-1185">Reference proteome</keyword>
<protein>
    <submittedName>
        <fullName evidence="1">Phosphatase yfbT</fullName>
        <ecNumber evidence="1">3.1.3.-</ecNumber>
    </submittedName>
</protein>
<dbReference type="InterPro" id="IPR006439">
    <property type="entry name" value="HAD-SF_hydro_IA"/>
</dbReference>
<name>K0KQ94_WICCF</name>
<dbReference type="HOGENOM" id="CLU_045011_13_4_1"/>
<sequence length="231" mass="25128">MSKTITLEADVIEFDLDGTLVYTRDVVEKLWTDLAIKHGLDPVKVIDGAHGARTTEVFAKFFPMLDSSTSDAANQFERDIPDTYGHLVEVIPGTIELLNSLNKDKWCIVTSGSDYIAKRWFDGILQTVQKPNVFITAESVSVGKPNPEGYLKGEKLLRENLGLSGESKKIVFEDAPLGVKAGVASGATVIGVNSGKDSKLLYDAGASYVVEDLTKIKVIDGDKVTIEVTYL</sequence>
<evidence type="ECO:0000313" key="1">
    <source>
        <dbReference type="EMBL" id="CCH45216.1"/>
    </source>
</evidence>
<dbReference type="EMBL" id="CAIF01000185">
    <property type="protein sequence ID" value="CCH45216.1"/>
    <property type="molecule type" value="Genomic_DNA"/>
</dbReference>
<evidence type="ECO:0000313" key="2">
    <source>
        <dbReference type="Proteomes" id="UP000009328"/>
    </source>
</evidence>
<dbReference type="Gene3D" id="3.40.50.1000">
    <property type="entry name" value="HAD superfamily/HAD-like"/>
    <property type="match status" value="1"/>
</dbReference>
<dbReference type="AlphaFoldDB" id="K0KQ94"/>
<dbReference type="Gene3D" id="1.10.150.240">
    <property type="entry name" value="Putative phosphatase, domain 2"/>
    <property type="match status" value="1"/>
</dbReference>
<dbReference type="Proteomes" id="UP000009328">
    <property type="component" value="Unassembled WGS sequence"/>
</dbReference>